<evidence type="ECO:0000256" key="5">
    <source>
        <dbReference type="SAM" id="SignalP"/>
    </source>
</evidence>
<organism evidence="6 7">
    <name type="scientific">Adineta ricciae</name>
    <name type="common">Rotifer</name>
    <dbReference type="NCBI Taxonomy" id="249248"/>
    <lineage>
        <taxon>Eukaryota</taxon>
        <taxon>Metazoa</taxon>
        <taxon>Spiralia</taxon>
        <taxon>Gnathifera</taxon>
        <taxon>Rotifera</taxon>
        <taxon>Eurotatoria</taxon>
        <taxon>Bdelloidea</taxon>
        <taxon>Adinetida</taxon>
        <taxon>Adinetidae</taxon>
        <taxon>Adineta</taxon>
    </lineage>
</organism>
<dbReference type="PANTHER" id="PTHR24104:SF25">
    <property type="entry name" value="PROTEIN LIN-41"/>
    <property type="match status" value="1"/>
</dbReference>
<feature type="transmembrane region" description="Helical" evidence="4">
    <location>
        <begin position="707"/>
        <end position="728"/>
    </location>
</feature>
<dbReference type="EMBL" id="CAJNOR010006263">
    <property type="protein sequence ID" value="CAF1590514.1"/>
    <property type="molecule type" value="Genomic_DNA"/>
</dbReference>
<keyword evidence="4" id="KW-0472">Membrane</keyword>
<feature type="repeat" description="NHL" evidence="2">
    <location>
        <begin position="528"/>
        <end position="558"/>
    </location>
</feature>
<dbReference type="CDD" id="cd05819">
    <property type="entry name" value="NHL"/>
    <property type="match status" value="1"/>
</dbReference>
<feature type="compositionally biased region" description="Acidic residues" evidence="3">
    <location>
        <begin position="775"/>
        <end position="811"/>
    </location>
</feature>
<evidence type="ECO:0000313" key="7">
    <source>
        <dbReference type="Proteomes" id="UP000663828"/>
    </source>
</evidence>
<keyword evidence="1" id="KW-0677">Repeat</keyword>
<dbReference type="InterPro" id="IPR001258">
    <property type="entry name" value="NHL_repeat"/>
</dbReference>
<feature type="signal peptide" evidence="5">
    <location>
        <begin position="1"/>
        <end position="19"/>
    </location>
</feature>
<keyword evidence="7" id="KW-1185">Reference proteome</keyword>
<evidence type="ECO:0000256" key="2">
    <source>
        <dbReference type="PROSITE-ProRule" id="PRU00504"/>
    </source>
</evidence>
<accession>A0A815ZYX8</accession>
<dbReference type="GO" id="GO:0008270">
    <property type="term" value="F:zinc ion binding"/>
    <property type="evidence" value="ECO:0007669"/>
    <property type="project" value="UniProtKB-KW"/>
</dbReference>
<dbReference type="PROSITE" id="PS51125">
    <property type="entry name" value="NHL"/>
    <property type="match status" value="1"/>
</dbReference>
<keyword evidence="4" id="KW-0812">Transmembrane</keyword>
<proteinExistence type="predicted"/>
<dbReference type="SUPFAM" id="SSF101898">
    <property type="entry name" value="NHL repeat"/>
    <property type="match status" value="2"/>
</dbReference>
<feature type="region of interest" description="Disordered" evidence="3">
    <location>
        <begin position="774"/>
        <end position="838"/>
    </location>
</feature>
<dbReference type="InterPro" id="IPR011042">
    <property type="entry name" value="6-blade_b-propeller_TolB-like"/>
</dbReference>
<evidence type="ECO:0008006" key="8">
    <source>
        <dbReference type="Google" id="ProtNLM"/>
    </source>
</evidence>
<feature type="transmembrane region" description="Helical" evidence="4">
    <location>
        <begin position="649"/>
        <end position="670"/>
    </location>
</feature>
<feature type="chain" id="PRO_5033052900" description="NHL repeat containing protein-like protein" evidence="5">
    <location>
        <begin position="20"/>
        <end position="838"/>
    </location>
</feature>
<reference evidence="6" key="1">
    <citation type="submission" date="2021-02" db="EMBL/GenBank/DDBJ databases">
        <authorList>
            <person name="Nowell W R."/>
        </authorList>
    </citation>
    <scope>NUCLEOTIDE SEQUENCE</scope>
</reference>
<name>A0A815ZYX8_ADIRI</name>
<dbReference type="AlphaFoldDB" id="A0A815ZYX8"/>
<gene>
    <name evidence="6" type="ORF">XAT740_LOCUS46513</name>
</gene>
<evidence type="ECO:0000256" key="3">
    <source>
        <dbReference type="SAM" id="MobiDB-lite"/>
    </source>
</evidence>
<evidence type="ECO:0000313" key="6">
    <source>
        <dbReference type="EMBL" id="CAF1590514.1"/>
    </source>
</evidence>
<dbReference type="Proteomes" id="UP000663828">
    <property type="component" value="Unassembled WGS sequence"/>
</dbReference>
<dbReference type="PANTHER" id="PTHR24104">
    <property type="entry name" value="E3 UBIQUITIN-PROTEIN LIGASE NHLRC1-RELATED"/>
    <property type="match status" value="1"/>
</dbReference>
<sequence>MTYRFINSQLFSLFCLALSFNLPEFCPTPQWDSEPIIFANKTSLGTYPGTLFVNANNTVYAFATRQKRILLWTEGASNPTRQISLPDSKEGASMFVASNGDIYFDYRKPDGRVDRWISQNETLETVTIFESACFGLFIDAKDNLYCSMAWKHQVIKRQLNDNNMTSIVLAGTGKEGSNENELDGPKGIFVNMNFDLYVADCFNNRIQLFLSGKTIGVTLAGIGSSDVSVALYFPVGVTLDSMGQVFIADMNHKRIILLKRYGYQCVVGCSGIDSESNLLLGMEIFNFDSFGNIFVINPKTAQILKYLFINNSCGISFNIPKVCSLALWNSNGILFADQKLLGSQPQVLFADSNNKIYAFNESNKEIVLWSQSSILPILRTILVNSSRITSMFVTNNGDIYFDDYYDKKQITRWISNEGTFDSIVNINGSCSGIFIDTNETLFCSISKYHYVLKTWLNSYKKTLAIAAGREIAGSASNELNSPYGIFIDFKFDLYVADCGNDRIQRFQTDQLIGTTIVGKSSSYDGISLRCPSGIVVGNDGQFFIVDQGNHRITAFSVHRSLRCLVGCHGQGTQSNQLSNPFTLSFDQFGNMLVTDSNNNRIQKYNLYKASCGGPSGNPAYTFSISGNSPTFNPDCYKIHRFYEAIQMNVIITGFYVISWISESFFASLIYKDHFDSMDPFQNEIEDESDDNRTAVYKRIIELRANTIYILVMTGLLYTATISSCSVFIEGPSNISLTKFRNNPCRDERLTNAFGTSSSERVRSPFVLTWEAWDCQSDESETESETESEMETDGETGSEDDSGNSDVEDDENTPSVYTYNYTSNTWQKGNFGPTLFPRL</sequence>
<dbReference type="Gene3D" id="2.120.10.30">
    <property type="entry name" value="TolB, C-terminal domain"/>
    <property type="match status" value="2"/>
</dbReference>
<feature type="compositionally biased region" description="Polar residues" evidence="3">
    <location>
        <begin position="812"/>
        <end position="827"/>
    </location>
</feature>
<evidence type="ECO:0000256" key="1">
    <source>
        <dbReference type="ARBA" id="ARBA00022737"/>
    </source>
</evidence>
<keyword evidence="4" id="KW-1133">Transmembrane helix</keyword>
<dbReference type="InterPro" id="IPR050952">
    <property type="entry name" value="TRIM-NHL_E3_ligases"/>
</dbReference>
<evidence type="ECO:0000256" key="4">
    <source>
        <dbReference type="SAM" id="Phobius"/>
    </source>
</evidence>
<dbReference type="Pfam" id="PF01436">
    <property type="entry name" value="NHL"/>
    <property type="match status" value="1"/>
</dbReference>
<keyword evidence="5" id="KW-0732">Signal</keyword>
<protein>
    <recommendedName>
        <fullName evidence="8">NHL repeat containing protein-like protein</fullName>
    </recommendedName>
</protein>
<comment type="caution">
    <text evidence="6">The sequence shown here is derived from an EMBL/GenBank/DDBJ whole genome shotgun (WGS) entry which is preliminary data.</text>
</comment>